<gene>
    <name evidence="2" type="primary">79</name>
    <name evidence="2" type="ORF">SEA_ZIRINKA_79</name>
</gene>
<protein>
    <submittedName>
        <fullName evidence="2">HNH endonuclease</fullName>
    </submittedName>
</protein>
<reference evidence="2 3" key="1">
    <citation type="submission" date="2016-07" db="EMBL/GenBank/DDBJ databases">
        <authorList>
            <person name="Kane M.T."/>
            <person name="Pham Y.C."/>
            <person name="Reynolds Z.J."/>
            <person name="Sapienza M.S."/>
            <person name="German B.A."/>
            <person name="McDonnell J.E."/>
            <person name="Schafer C.E."/>
            <person name="Yu V.J."/>
            <person name="Furbee E.C."/>
            <person name="Grubb S.R."/>
            <person name="Warner M.H."/>
            <person name="Garlena R.A."/>
            <person name="Russell D.A."/>
            <person name="Pope W.H."/>
            <person name="Jacobs-Sera D."/>
            <person name="Hendrix R.W."/>
            <person name="Hatfull G.F."/>
        </authorList>
    </citation>
    <scope>NUCLEOTIDE SEQUENCE [LARGE SCALE GENOMIC DNA]</scope>
</reference>
<dbReference type="GeneID" id="29067657"/>
<dbReference type="RefSeq" id="YP_009289739.1">
    <property type="nucleotide sequence ID" value="NC_031097.1"/>
</dbReference>
<organism evidence="2 3">
    <name type="scientific">Gordonia phage Zirinka</name>
    <dbReference type="NCBI Taxonomy" id="1887656"/>
    <lineage>
        <taxon>Viruses</taxon>
        <taxon>Duplodnaviria</taxon>
        <taxon>Heunggongvirae</taxon>
        <taxon>Uroviricota</taxon>
        <taxon>Caudoviricetes</taxon>
        <taxon>Nymbaxtervirinae</taxon>
        <taxon>Nymphadoravirus</taxon>
        <taxon>Nymphadoravirus zirinka</taxon>
    </lineage>
</organism>
<dbReference type="Proteomes" id="UP000203771">
    <property type="component" value="Segment"/>
</dbReference>
<evidence type="ECO:0000313" key="2">
    <source>
        <dbReference type="EMBL" id="AOE45077.1"/>
    </source>
</evidence>
<feature type="region of interest" description="Disordered" evidence="1">
    <location>
        <begin position="91"/>
        <end position="110"/>
    </location>
</feature>
<feature type="compositionally biased region" description="Basic and acidic residues" evidence="1">
    <location>
        <begin position="91"/>
        <end position="103"/>
    </location>
</feature>
<name>A0A1B3B229_9CAUD</name>
<proteinExistence type="predicted"/>
<dbReference type="OrthoDB" id="20369at10239"/>
<dbReference type="Gene3D" id="1.10.30.50">
    <property type="match status" value="1"/>
</dbReference>
<dbReference type="GO" id="GO:0004519">
    <property type="term" value="F:endonuclease activity"/>
    <property type="evidence" value="ECO:0007669"/>
    <property type="project" value="UniProtKB-KW"/>
</dbReference>
<keyword evidence="2" id="KW-0540">Nuclease</keyword>
<dbReference type="EMBL" id="KX557287">
    <property type="protein sequence ID" value="AOE45077.1"/>
    <property type="molecule type" value="Genomic_DNA"/>
</dbReference>
<evidence type="ECO:0000313" key="3">
    <source>
        <dbReference type="Proteomes" id="UP000203771"/>
    </source>
</evidence>
<keyword evidence="2" id="KW-0255">Endonuclease</keyword>
<dbReference type="KEGG" id="vg:29067657"/>
<keyword evidence="3" id="KW-1185">Reference proteome</keyword>
<keyword evidence="2" id="KW-0378">Hydrolase</keyword>
<sequence length="110" mass="12561">MPTAPGRVCNRCRKIIPAGQKRCACRPAWEGSSWTNGSDRRWRTIRDDHLRDHPICQWPGCSRLAKHADHIINIAAGGPKYARTNVQSLCDPHHDEKTQAEARHGRHRPR</sequence>
<accession>A0A1B3B229</accession>
<evidence type="ECO:0000256" key="1">
    <source>
        <dbReference type="SAM" id="MobiDB-lite"/>
    </source>
</evidence>